<evidence type="ECO:0000313" key="1">
    <source>
        <dbReference type="EMBL" id="KAB1254825.1"/>
    </source>
</evidence>
<sequence>MIPIVGLLRMNEGHQTVHSTWPIEAPVNGCPCRSRLSRLSPWDQDQNRGPVSWELRRNPRSPNTGCVPCVPTTQQIFVSDSSRTTDYLSSRTLPAMRLRLRKVKAIAPCH</sequence>
<reference evidence="1 2" key="1">
    <citation type="journal article" date="2019" name="Mol. Ecol. Resour.">
        <title>Improving Illumina assemblies with Hi-C and long reads: an example with the North African dromedary.</title>
        <authorList>
            <person name="Elbers J.P."/>
            <person name="Rogers M.F."/>
            <person name="Perelman P.L."/>
            <person name="Proskuryakova A.A."/>
            <person name="Serdyukova N.A."/>
            <person name="Johnson W.E."/>
            <person name="Horin P."/>
            <person name="Corander J."/>
            <person name="Murphy D."/>
            <person name="Burger P.A."/>
        </authorList>
    </citation>
    <scope>NUCLEOTIDE SEQUENCE [LARGE SCALE GENOMIC DNA]</scope>
    <source>
        <strain evidence="1">Drom800</strain>
        <tissue evidence="1">Blood</tissue>
    </source>
</reference>
<comment type="caution">
    <text evidence="1">The sequence shown here is derived from an EMBL/GenBank/DDBJ whole genome shotgun (WGS) entry which is preliminary data.</text>
</comment>
<organism evidence="1 2">
    <name type="scientific">Camelus dromedarius</name>
    <name type="common">Dromedary</name>
    <name type="synonym">Arabian camel</name>
    <dbReference type="NCBI Taxonomy" id="9838"/>
    <lineage>
        <taxon>Eukaryota</taxon>
        <taxon>Metazoa</taxon>
        <taxon>Chordata</taxon>
        <taxon>Craniata</taxon>
        <taxon>Vertebrata</taxon>
        <taxon>Euteleostomi</taxon>
        <taxon>Mammalia</taxon>
        <taxon>Eutheria</taxon>
        <taxon>Laurasiatheria</taxon>
        <taxon>Artiodactyla</taxon>
        <taxon>Tylopoda</taxon>
        <taxon>Camelidae</taxon>
        <taxon>Camelus</taxon>
    </lineage>
</organism>
<keyword evidence="2" id="KW-1185">Reference proteome</keyword>
<dbReference type="AlphaFoldDB" id="A0A5N4C7C8"/>
<protein>
    <submittedName>
        <fullName evidence="1">Uncharacterized protein</fullName>
    </submittedName>
</protein>
<gene>
    <name evidence="1" type="ORF">Cadr_000028933</name>
</gene>
<dbReference type="EMBL" id="JWIN03000033">
    <property type="protein sequence ID" value="KAB1254825.1"/>
    <property type="molecule type" value="Genomic_DNA"/>
</dbReference>
<evidence type="ECO:0000313" key="2">
    <source>
        <dbReference type="Proteomes" id="UP000299084"/>
    </source>
</evidence>
<proteinExistence type="predicted"/>
<dbReference type="Proteomes" id="UP000299084">
    <property type="component" value="Unassembled WGS sequence"/>
</dbReference>
<accession>A0A5N4C7C8</accession>
<name>A0A5N4C7C8_CAMDR</name>